<feature type="domain" description="BFD-like [2Fe-2S]-binding" evidence="1">
    <location>
        <begin position="2"/>
        <end position="47"/>
    </location>
</feature>
<sequence>MIVCVCHRVSDREFQAFARQGRTFEALQLERGVATGCGRCEPCARALWQTLTDARNGPSAPLTVCPADAAACLDVAPLSA</sequence>
<evidence type="ECO:0000313" key="2">
    <source>
        <dbReference type="EMBL" id="TSE19478.1"/>
    </source>
</evidence>
<proteinExistence type="predicted"/>
<dbReference type="Proteomes" id="UP000315736">
    <property type="component" value="Unassembled WGS sequence"/>
</dbReference>
<dbReference type="EMBL" id="VJNB01000007">
    <property type="protein sequence ID" value="TSE19478.1"/>
    <property type="molecule type" value="Genomic_DNA"/>
</dbReference>
<dbReference type="OrthoDB" id="9815350at2"/>
<keyword evidence="3" id="KW-1185">Reference proteome</keyword>
<accession>A0A554W7C1</accession>
<dbReference type="Gene3D" id="1.10.10.1100">
    <property type="entry name" value="BFD-like [2Fe-2S]-binding domain"/>
    <property type="match status" value="1"/>
</dbReference>
<reference evidence="2 3" key="1">
    <citation type="submission" date="2019-07" db="EMBL/GenBank/DDBJ databases">
        <title>Tepidimonas alkaliphilus YIM 72238 draft genome.</title>
        <authorList>
            <person name="Da Costa M.S."/>
            <person name="Froufe H.J.C."/>
            <person name="Egas C."/>
            <person name="Albuquerque L."/>
        </authorList>
    </citation>
    <scope>NUCLEOTIDE SEQUENCE [LARGE SCALE GENOMIC DNA]</scope>
    <source>
        <strain evidence="2 3">YIM 72238</strain>
    </source>
</reference>
<dbReference type="InterPro" id="IPR041854">
    <property type="entry name" value="BFD-like_2Fe2S-bd_dom_sf"/>
</dbReference>
<evidence type="ECO:0000259" key="1">
    <source>
        <dbReference type="Pfam" id="PF04324"/>
    </source>
</evidence>
<evidence type="ECO:0000313" key="3">
    <source>
        <dbReference type="Proteomes" id="UP000315736"/>
    </source>
</evidence>
<dbReference type="AlphaFoldDB" id="A0A554W7C1"/>
<name>A0A554W7C1_9BURK</name>
<dbReference type="Pfam" id="PF04324">
    <property type="entry name" value="Fer2_BFD"/>
    <property type="match status" value="1"/>
</dbReference>
<gene>
    <name evidence="2" type="ORF">Talka_01567</name>
</gene>
<comment type="caution">
    <text evidence="2">The sequence shown here is derived from an EMBL/GenBank/DDBJ whole genome shotgun (WGS) entry which is preliminary data.</text>
</comment>
<organism evidence="2 3">
    <name type="scientific">Tepidimonas alkaliphilus</name>
    <dbReference type="NCBI Taxonomy" id="2588942"/>
    <lineage>
        <taxon>Bacteria</taxon>
        <taxon>Pseudomonadati</taxon>
        <taxon>Pseudomonadota</taxon>
        <taxon>Betaproteobacteria</taxon>
        <taxon>Burkholderiales</taxon>
        <taxon>Tepidimonas</taxon>
    </lineage>
</organism>
<dbReference type="InterPro" id="IPR007419">
    <property type="entry name" value="BFD-like_2Fe2S-bd_dom"/>
</dbReference>
<protein>
    <submittedName>
        <fullName evidence="2">BFD-like 2Fe-2S binding domain protein</fullName>
    </submittedName>
</protein>